<feature type="transmembrane region" description="Helical" evidence="1">
    <location>
        <begin position="18"/>
        <end position="35"/>
    </location>
</feature>
<evidence type="ECO:0000313" key="3">
    <source>
        <dbReference type="WBParaSite" id="scf7180000421085.g6266"/>
    </source>
</evidence>
<keyword evidence="2" id="KW-1185">Reference proteome</keyword>
<sequence length="75" mass="8827">MTSQDDQQHVNWLRTLNWTRFAVIALVYLIMYELFEPHSSVLPHQSLSHPNKKTARRGFGIARRDYWVGQNKQGS</sequence>
<accession>A0A915NUR4</accession>
<dbReference type="Proteomes" id="UP000887560">
    <property type="component" value="Unplaced"/>
</dbReference>
<organism evidence="2 3">
    <name type="scientific">Meloidogyne floridensis</name>
    <dbReference type="NCBI Taxonomy" id="298350"/>
    <lineage>
        <taxon>Eukaryota</taxon>
        <taxon>Metazoa</taxon>
        <taxon>Ecdysozoa</taxon>
        <taxon>Nematoda</taxon>
        <taxon>Chromadorea</taxon>
        <taxon>Rhabditida</taxon>
        <taxon>Tylenchina</taxon>
        <taxon>Tylenchomorpha</taxon>
        <taxon>Tylenchoidea</taxon>
        <taxon>Meloidogynidae</taxon>
        <taxon>Meloidogyninae</taxon>
        <taxon>Meloidogyne</taxon>
    </lineage>
</organism>
<keyword evidence="1" id="KW-1133">Transmembrane helix</keyword>
<proteinExistence type="predicted"/>
<keyword evidence="1" id="KW-0472">Membrane</keyword>
<protein>
    <submittedName>
        <fullName evidence="3">Uncharacterized protein</fullName>
    </submittedName>
</protein>
<dbReference type="WBParaSite" id="scf7180000421085.g6266">
    <property type="protein sequence ID" value="scf7180000421085.g6266"/>
    <property type="gene ID" value="scf7180000421085.g6266"/>
</dbReference>
<name>A0A915NUR4_9BILA</name>
<reference evidence="3" key="1">
    <citation type="submission" date="2022-11" db="UniProtKB">
        <authorList>
            <consortium name="WormBaseParasite"/>
        </authorList>
    </citation>
    <scope>IDENTIFICATION</scope>
</reference>
<evidence type="ECO:0000256" key="1">
    <source>
        <dbReference type="SAM" id="Phobius"/>
    </source>
</evidence>
<keyword evidence="1" id="KW-0812">Transmembrane</keyword>
<dbReference type="AlphaFoldDB" id="A0A915NUR4"/>
<evidence type="ECO:0000313" key="2">
    <source>
        <dbReference type="Proteomes" id="UP000887560"/>
    </source>
</evidence>